<evidence type="ECO:0000313" key="6">
    <source>
        <dbReference type="EMBL" id="KAK7458142.1"/>
    </source>
</evidence>
<evidence type="ECO:0008006" key="8">
    <source>
        <dbReference type="Google" id="ProtNLM"/>
    </source>
</evidence>
<evidence type="ECO:0000256" key="3">
    <source>
        <dbReference type="ARBA" id="ARBA00022989"/>
    </source>
</evidence>
<feature type="transmembrane region" description="Helical" evidence="5">
    <location>
        <begin position="101"/>
        <end position="122"/>
    </location>
</feature>
<protein>
    <recommendedName>
        <fullName evidence="8">High-affinity methionine permease</fullName>
    </recommendedName>
</protein>
<accession>A0ABR1JHL7</accession>
<proteinExistence type="predicted"/>
<dbReference type="Pfam" id="PF13520">
    <property type="entry name" value="AA_permease_2"/>
    <property type="match status" value="1"/>
</dbReference>
<dbReference type="PANTHER" id="PTHR11785">
    <property type="entry name" value="AMINO ACID TRANSPORTER"/>
    <property type="match status" value="1"/>
</dbReference>
<evidence type="ECO:0000313" key="7">
    <source>
        <dbReference type="Proteomes" id="UP001498398"/>
    </source>
</evidence>
<evidence type="ECO:0000256" key="2">
    <source>
        <dbReference type="ARBA" id="ARBA00022692"/>
    </source>
</evidence>
<comment type="caution">
    <text evidence="6">The sequence shown here is derived from an EMBL/GenBank/DDBJ whole genome shotgun (WGS) entry which is preliminary data.</text>
</comment>
<feature type="transmembrane region" description="Helical" evidence="5">
    <location>
        <begin position="6"/>
        <end position="26"/>
    </location>
</feature>
<dbReference type="InterPro" id="IPR050598">
    <property type="entry name" value="AminoAcid_Transporter"/>
</dbReference>
<feature type="transmembrane region" description="Helical" evidence="5">
    <location>
        <begin position="60"/>
        <end position="80"/>
    </location>
</feature>
<evidence type="ECO:0000256" key="4">
    <source>
        <dbReference type="ARBA" id="ARBA00023136"/>
    </source>
</evidence>
<dbReference type="Proteomes" id="UP001498398">
    <property type="component" value="Unassembled WGS sequence"/>
</dbReference>
<comment type="subcellular location">
    <subcellularLocation>
        <location evidence="1">Membrane</location>
        <topology evidence="1">Multi-pass membrane protein</topology>
    </subcellularLocation>
</comment>
<sequence>MKKYAPVSLVIVFILYMLANIGYFAAVPAADIKESTQLTASLFFTAVFGAHRAVSALNALIAISAFGNIMAVAIGTSRIIRECGRQGILPFPHLWASTKPFNTPLLSYILKWVLTVIVIIAPPQGDAFNFIVDLQSYPANVFSFLLTAGLFLVRRKRKLDGAPKPEFQAWSFVLVFACAVNVYLLVLPWVPPVTGIYGGDVSFFYATYCIAGLGILGIAGFVYFLWIYALPRLGGYRIRQQVDELSDGAKTLKVVKVPVSELKQWDRTHDENGMVVSR</sequence>
<feature type="transmembrane region" description="Helical" evidence="5">
    <location>
        <begin position="202"/>
        <end position="229"/>
    </location>
</feature>
<dbReference type="PANTHER" id="PTHR11785:SF353">
    <property type="entry name" value="METHIONINE TRANSPORTER (EUROFUNG)"/>
    <property type="match status" value="1"/>
</dbReference>
<feature type="transmembrane region" description="Helical" evidence="5">
    <location>
        <begin position="169"/>
        <end position="190"/>
    </location>
</feature>
<keyword evidence="2 5" id="KW-0812">Transmembrane</keyword>
<feature type="transmembrane region" description="Helical" evidence="5">
    <location>
        <begin position="134"/>
        <end position="153"/>
    </location>
</feature>
<evidence type="ECO:0000256" key="5">
    <source>
        <dbReference type="SAM" id="Phobius"/>
    </source>
</evidence>
<keyword evidence="4 5" id="KW-0472">Membrane</keyword>
<dbReference type="InterPro" id="IPR002293">
    <property type="entry name" value="AA/rel_permease1"/>
</dbReference>
<reference evidence="6 7" key="1">
    <citation type="submission" date="2024-01" db="EMBL/GenBank/DDBJ databases">
        <title>A draft genome for the cacao thread blight pathogen Marasmiellus scandens.</title>
        <authorList>
            <person name="Baruah I.K."/>
            <person name="Leung J."/>
            <person name="Bukari Y."/>
            <person name="Amoako-Attah I."/>
            <person name="Meinhardt L.W."/>
            <person name="Bailey B.A."/>
            <person name="Cohen S.P."/>
        </authorList>
    </citation>
    <scope>NUCLEOTIDE SEQUENCE [LARGE SCALE GENOMIC DNA]</scope>
    <source>
        <strain evidence="6 7">GH-19</strain>
    </source>
</reference>
<dbReference type="EMBL" id="JBANRG010000018">
    <property type="protein sequence ID" value="KAK7458142.1"/>
    <property type="molecule type" value="Genomic_DNA"/>
</dbReference>
<dbReference type="Gene3D" id="1.20.1740.10">
    <property type="entry name" value="Amino acid/polyamine transporter I"/>
    <property type="match status" value="1"/>
</dbReference>
<evidence type="ECO:0000256" key="1">
    <source>
        <dbReference type="ARBA" id="ARBA00004141"/>
    </source>
</evidence>
<gene>
    <name evidence="6" type="ORF">VKT23_010050</name>
</gene>
<organism evidence="6 7">
    <name type="scientific">Marasmiellus scandens</name>
    <dbReference type="NCBI Taxonomy" id="2682957"/>
    <lineage>
        <taxon>Eukaryota</taxon>
        <taxon>Fungi</taxon>
        <taxon>Dikarya</taxon>
        <taxon>Basidiomycota</taxon>
        <taxon>Agaricomycotina</taxon>
        <taxon>Agaricomycetes</taxon>
        <taxon>Agaricomycetidae</taxon>
        <taxon>Agaricales</taxon>
        <taxon>Marasmiineae</taxon>
        <taxon>Omphalotaceae</taxon>
        <taxon>Marasmiellus</taxon>
    </lineage>
</organism>
<keyword evidence="7" id="KW-1185">Reference proteome</keyword>
<name>A0ABR1JHL7_9AGAR</name>
<keyword evidence="3 5" id="KW-1133">Transmembrane helix</keyword>